<dbReference type="Proteomes" id="UP001162162">
    <property type="component" value="Unassembled WGS sequence"/>
</dbReference>
<organism evidence="1 2">
    <name type="scientific">Aromia moschata</name>
    <dbReference type="NCBI Taxonomy" id="1265417"/>
    <lineage>
        <taxon>Eukaryota</taxon>
        <taxon>Metazoa</taxon>
        <taxon>Ecdysozoa</taxon>
        <taxon>Arthropoda</taxon>
        <taxon>Hexapoda</taxon>
        <taxon>Insecta</taxon>
        <taxon>Pterygota</taxon>
        <taxon>Neoptera</taxon>
        <taxon>Endopterygota</taxon>
        <taxon>Coleoptera</taxon>
        <taxon>Polyphaga</taxon>
        <taxon>Cucujiformia</taxon>
        <taxon>Chrysomeloidea</taxon>
        <taxon>Cerambycidae</taxon>
        <taxon>Cerambycinae</taxon>
        <taxon>Callichromatini</taxon>
        <taxon>Aromia</taxon>
    </lineage>
</organism>
<dbReference type="AlphaFoldDB" id="A0AAV8ZDD3"/>
<proteinExistence type="predicted"/>
<name>A0AAV8ZDD3_9CUCU</name>
<protein>
    <submittedName>
        <fullName evidence="1">Uncharacterized protein</fullName>
    </submittedName>
</protein>
<evidence type="ECO:0000313" key="2">
    <source>
        <dbReference type="Proteomes" id="UP001162162"/>
    </source>
</evidence>
<accession>A0AAV8ZDD3</accession>
<reference evidence="1" key="1">
    <citation type="journal article" date="2023" name="Insect Mol. Biol.">
        <title>Genome sequencing provides insights into the evolution of gene families encoding plant cell wall-degrading enzymes in longhorned beetles.</title>
        <authorList>
            <person name="Shin N.R."/>
            <person name="Okamura Y."/>
            <person name="Kirsch R."/>
            <person name="Pauchet Y."/>
        </authorList>
    </citation>
    <scope>NUCLEOTIDE SEQUENCE</scope>
    <source>
        <strain evidence="1">AMC_N1</strain>
    </source>
</reference>
<keyword evidence="2" id="KW-1185">Reference proteome</keyword>
<evidence type="ECO:0000313" key="1">
    <source>
        <dbReference type="EMBL" id="KAJ8961691.1"/>
    </source>
</evidence>
<sequence>MGNSSESSQDNIDSLNFTTIQNLGVTFNLNETGVDFGETDDLGEDLLRDINEDDIFKDLQEEAGLFQQNTYEPFLNE</sequence>
<comment type="caution">
    <text evidence="1">The sequence shown here is derived from an EMBL/GenBank/DDBJ whole genome shotgun (WGS) entry which is preliminary data.</text>
</comment>
<gene>
    <name evidence="1" type="ORF">NQ318_021290</name>
</gene>
<dbReference type="EMBL" id="JAPWTK010000004">
    <property type="protein sequence ID" value="KAJ8961691.1"/>
    <property type="molecule type" value="Genomic_DNA"/>
</dbReference>